<comment type="caution">
    <text evidence="2">The sequence shown here is derived from an EMBL/GenBank/DDBJ whole genome shotgun (WGS) entry which is preliminary data.</text>
</comment>
<dbReference type="AlphaFoldDB" id="A0A8H5EYV1"/>
<keyword evidence="1" id="KW-1133">Transmembrane helix</keyword>
<name>A0A8H5EYV1_9AGAR</name>
<gene>
    <name evidence="2" type="ORF">D9611_003594</name>
</gene>
<feature type="transmembrane region" description="Helical" evidence="1">
    <location>
        <begin position="12"/>
        <end position="38"/>
    </location>
</feature>
<evidence type="ECO:0000313" key="2">
    <source>
        <dbReference type="EMBL" id="KAF5317307.1"/>
    </source>
</evidence>
<protein>
    <submittedName>
        <fullName evidence="2">Uncharacterized protein</fullName>
    </submittedName>
</protein>
<evidence type="ECO:0000313" key="3">
    <source>
        <dbReference type="Proteomes" id="UP000541558"/>
    </source>
</evidence>
<sequence>MAPAQKNSATYVPSILVPSSILSMVLSAAVFGLSIVNFGLLSRWYNASVSLLTILLHAVLFVLMWRQSRRAPASSTAPIAPVSPVVSEKMEHESQSTTGPKQNPESNLPQFHIVHRATTLLCFTFLSIIYLVAFGIMMDVTIRGGKKSTLPSEREKGMTYPWNIKVQVAQTALVGLEAVTMLVILVSCLVSRAKVDAVHDEHREEIEYGLESFEVSFDSYSAILLYSNEENLKEKH</sequence>
<feature type="transmembrane region" description="Helical" evidence="1">
    <location>
        <begin position="168"/>
        <end position="190"/>
    </location>
</feature>
<feature type="transmembrane region" description="Helical" evidence="1">
    <location>
        <begin position="117"/>
        <end position="138"/>
    </location>
</feature>
<keyword evidence="3" id="KW-1185">Reference proteome</keyword>
<organism evidence="2 3">
    <name type="scientific">Ephemerocybe angulata</name>
    <dbReference type="NCBI Taxonomy" id="980116"/>
    <lineage>
        <taxon>Eukaryota</taxon>
        <taxon>Fungi</taxon>
        <taxon>Dikarya</taxon>
        <taxon>Basidiomycota</taxon>
        <taxon>Agaricomycotina</taxon>
        <taxon>Agaricomycetes</taxon>
        <taxon>Agaricomycetidae</taxon>
        <taxon>Agaricales</taxon>
        <taxon>Agaricineae</taxon>
        <taxon>Psathyrellaceae</taxon>
        <taxon>Ephemerocybe</taxon>
    </lineage>
</organism>
<evidence type="ECO:0000256" key="1">
    <source>
        <dbReference type="SAM" id="Phobius"/>
    </source>
</evidence>
<keyword evidence="1" id="KW-0812">Transmembrane</keyword>
<dbReference type="OrthoDB" id="3196762at2759"/>
<feature type="transmembrane region" description="Helical" evidence="1">
    <location>
        <begin position="44"/>
        <end position="65"/>
    </location>
</feature>
<proteinExistence type="predicted"/>
<dbReference type="Proteomes" id="UP000541558">
    <property type="component" value="Unassembled WGS sequence"/>
</dbReference>
<accession>A0A8H5EYV1</accession>
<keyword evidence="1" id="KW-0472">Membrane</keyword>
<reference evidence="2 3" key="1">
    <citation type="journal article" date="2020" name="ISME J.">
        <title>Uncovering the hidden diversity of litter-decomposition mechanisms in mushroom-forming fungi.</title>
        <authorList>
            <person name="Floudas D."/>
            <person name="Bentzer J."/>
            <person name="Ahren D."/>
            <person name="Johansson T."/>
            <person name="Persson P."/>
            <person name="Tunlid A."/>
        </authorList>
    </citation>
    <scope>NUCLEOTIDE SEQUENCE [LARGE SCALE GENOMIC DNA]</scope>
    <source>
        <strain evidence="2 3">CBS 175.51</strain>
    </source>
</reference>
<dbReference type="EMBL" id="JAACJK010000219">
    <property type="protein sequence ID" value="KAF5317307.1"/>
    <property type="molecule type" value="Genomic_DNA"/>
</dbReference>